<feature type="domain" description="Helicase C-terminal" evidence="23">
    <location>
        <begin position="456"/>
        <end position="627"/>
    </location>
</feature>
<comment type="caution">
    <text evidence="25">The sequence shown here is derived from an EMBL/GenBank/DDBJ whole genome shotgun (WGS) entry which is preliminary data.</text>
</comment>
<dbReference type="Pfam" id="PF03368">
    <property type="entry name" value="Dicer_dimer"/>
    <property type="match status" value="1"/>
</dbReference>
<keyword evidence="12" id="KW-0460">Magnesium</keyword>
<feature type="domain" description="RNase III" evidence="20">
    <location>
        <begin position="1269"/>
        <end position="1437"/>
    </location>
</feature>
<dbReference type="SMART" id="SM00490">
    <property type="entry name" value="HELICc"/>
    <property type="match status" value="1"/>
</dbReference>
<organism evidence="25 26">
    <name type="scientific">Corynascus novoguineensis</name>
    <dbReference type="NCBI Taxonomy" id="1126955"/>
    <lineage>
        <taxon>Eukaryota</taxon>
        <taxon>Fungi</taxon>
        <taxon>Dikarya</taxon>
        <taxon>Ascomycota</taxon>
        <taxon>Pezizomycotina</taxon>
        <taxon>Sordariomycetes</taxon>
        <taxon>Sordariomycetidae</taxon>
        <taxon>Sordariales</taxon>
        <taxon>Chaetomiaceae</taxon>
        <taxon>Corynascus</taxon>
    </lineage>
</organism>
<dbReference type="InterPro" id="IPR005034">
    <property type="entry name" value="Dicer_dimerisation"/>
</dbReference>
<dbReference type="FunFam" id="3.40.50.300:FF:000628">
    <property type="entry name" value="Endoribonuclease Dicer"/>
    <property type="match status" value="1"/>
</dbReference>
<dbReference type="InterPro" id="IPR001650">
    <property type="entry name" value="Helicase_C-like"/>
</dbReference>
<dbReference type="PROSITE" id="PS50142">
    <property type="entry name" value="RNASE_3_2"/>
    <property type="match status" value="2"/>
</dbReference>
<evidence type="ECO:0000256" key="6">
    <source>
        <dbReference type="ARBA" id="ARBA00022737"/>
    </source>
</evidence>
<evidence type="ECO:0000259" key="23">
    <source>
        <dbReference type="PROSITE" id="PS51194"/>
    </source>
</evidence>
<dbReference type="InterPro" id="IPR056755">
    <property type="entry name" value="DSRM_2"/>
</dbReference>
<dbReference type="GO" id="GO:0003677">
    <property type="term" value="F:DNA binding"/>
    <property type="evidence" value="ECO:0007669"/>
    <property type="project" value="InterPro"/>
</dbReference>
<dbReference type="Pfam" id="PF00636">
    <property type="entry name" value="Ribonuclease_3"/>
    <property type="match status" value="2"/>
</dbReference>
<evidence type="ECO:0000256" key="14">
    <source>
        <dbReference type="ARBA" id="ARBA00023118"/>
    </source>
</evidence>
<keyword evidence="4" id="KW-0930">Antiviral protein</keyword>
<dbReference type="Pfam" id="PF24995">
    <property type="entry name" value="DSRM_2"/>
    <property type="match status" value="1"/>
</dbReference>
<dbReference type="PROSITE" id="PS51192">
    <property type="entry name" value="HELICASE_ATP_BIND_1"/>
    <property type="match status" value="1"/>
</dbReference>
<dbReference type="PROSITE" id="PS51194">
    <property type="entry name" value="HELICASE_CTER"/>
    <property type="match status" value="1"/>
</dbReference>
<keyword evidence="8" id="KW-0378">Hydrolase</keyword>
<keyword evidence="7" id="KW-0547">Nucleotide-binding</keyword>
<evidence type="ECO:0000256" key="8">
    <source>
        <dbReference type="ARBA" id="ARBA00022801"/>
    </source>
</evidence>
<reference evidence="25" key="2">
    <citation type="submission" date="2023-05" db="EMBL/GenBank/DDBJ databases">
        <authorList>
            <consortium name="Lawrence Berkeley National Laboratory"/>
            <person name="Steindorff A."/>
            <person name="Hensen N."/>
            <person name="Bonometti L."/>
            <person name="Westerberg I."/>
            <person name="Brannstrom I.O."/>
            <person name="Guillou S."/>
            <person name="Cros-Aarteil S."/>
            <person name="Calhoun S."/>
            <person name="Haridas S."/>
            <person name="Kuo A."/>
            <person name="Mondo S."/>
            <person name="Pangilinan J."/>
            <person name="Riley R."/>
            <person name="Labutti K."/>
            <person name="Andreopoulos B."/>
            <person name="Lipzen A."/>
            <person name="Chen C."/>
            <person name="Yanf M."/>
            <person name="Daum C."/>
            <person name="Ng V."/>
            <person name="Clum A."/>
            <person name="Ohm R."/>
            <person name="Martin F."/>
            <person name="Silar P."/>
            <person name="Natvig D."/>
            <person name="Lalanne C."/>
            <person name="Gautier V."/>
            <person name="Ament-Velasquez S.L."/>
            <person name="Kruys A."/>
            <person name="Hutchinson M.I."/>
            <person name="Powell A.J."/>
            <person name="Barry K."/>
            <person name="Miller A.N."/>
            <person name="Grigoriev I.V."/>
            <person name="Debuchy R."/>
            <person name="Gladieux P."/>
            <person name="Thoren M.H."/>
            <person name="Johannesson H."/>
        </authorList>
    </citation>
    <scope>NUCLEOTIDE SEQUENCE</scope>
    <source>
        <strain evidence="25">CBS 359.72</strain>
    </source>
</reference>
<dbReference type="FunFam" id="1.10.1520.10:FF:000015">
    <property type="entry name" value="Dicer-like protein 1"/>
    <property type="match status" value="1"/>
</dbReference>
<dbReference type="GO" id="GO:0046872">
    <property type="term" value="F:metal ion binding"/>
    <property type="evidence" value="ECO:0007669"/>
    <property type="project" value="UniProtKB-KW"/>
</dbReference>
<name>A0AAN7D230_9PEZI</name>
<keyword evidence="10" id="KW-0862">Zinc</keyword>
<dbReference type="InterPro" id="IPR036389">
    <property type="entry name" value="RNase_III_sf"/>
</dbReference>
<dbReference type="Gene3D" id="3.30.160.380">
    <property type="entry name" value="Dicer dimerisation domain"/>
    <property type="match status" value="1"/>
</dbReference>
<evidence type="ECO:0000256" key="3">
    <source>
        <dbReference type="ARBA" id="ARBA00020797"/>
    </source>
</evidence>
<comment type="cofactor">
    <cofactor evidence="2">
        <name>Mg(2+)</name>
        <dbReference type="ChEBI" id="CHEBI:18420"/>
    </cofactor>
</comment>
<dbReference type="SMART" id="SM00487">
    <property type="entry name" value="DEXDc"/>
    <property type="match status" value="1"/>
</dbReference>
<evidence type="ECO:0000259" key="19">
    <source>
        <dbReference type="PROSITE" id="PS50137"/>
    </source>
</evidence>
<evidence type="ECO:0000256" key="9">
    <source>
        <dbReference type="ARBA" id="ARBA00022806"/>
    </source>
</evidence>
<keyword evidence="6" id="KW-0677">Repeat</keyword>
<dbReference type="CDD" id="cd00593">
    <property type="entry name" value="RIBOc"/>
    <property type="match status" value="2"/>
</dbReference>
<dbReference type="SUPFAM" id="SSF69065">
    <property type="entry name" value="RNase III domain-like"/>
    <property type="match status" value="2"/>
</dbReference>
<comment type="cofactor">
    <cofactor evidence="1">
        <name>Mn(2+)</name>
        <dbReference type="ChEBI" id="CHEBI:29035"/>
    </cofactor>
</comment>
<gene>
    <name evidence="25" type="ORF">C7999DRAFT_10751</name>
</gene>
<sequence length="1593" mass="180702">MDEEMQETSLTMSPSNSAPVKDDSMDLDELQTKNTPKQSAANATAENDDGLADAENTDREEEEGCKKWVANDVPAPRKISERKRADNVAFDAWIEENQQHLLGNVERFIVDDDKTIQSLIKGSENNRIITSPRDYQLELFELAKTQNTIAVLDTGSGKTLIAALLLRWTIQNELEDRSKGLSKRISFFLVDKVVLVFQQHEMLTCNLDYPVEKLCGDMVQNVPHEFWRKAFDENMAIVCTADILHHCLTHSYIRMDQVNLLVFDEAHHAKKNHPYARIIKDFYADIKDEKKRPRILGMTASPVDAQTDPNVAAAELEGLLHSQIATVADPVVLQNSSAKPKHEFLVEYGKRLPDWETDLNKALKRFVGDHRVFKKPFDFTNTAAAELGHWCADRYWQLFFKEGELLKLESRTEREVLRQSAYSQNIGQHVDKVREAHNLVNQHQFARPTTSLLSSKVVRLLRILKDQFHSVDHNRRCIVFVKQRNVASLLADLLQQPEMKIPGLIPGVLVGGGRPDASYGNAKVTYRDQVVTISKFKKGELNCIFATSVAEEGLDIPNCNVIIRYDLNDTLIQYIQSRGRARQEGSIYIHMVESGNPEHCRRLAQNQQSEYALRRFCEAMPEDRKLTGNDFNMNYFLRKEKGQRQYTVPETGAKLNYKQSLACLAAFVASLPHPPEVNITADYVVLLVPGGFQCEVTLPDPSPIKNATGKVHASKAVAKCSAAYEMCLMLIKGKYLDEHLRPTFTKQLPAMRNARLAVSSKKKEQYNMRVKPEIWSAVGQPTELYVLALTLTYPTVLDRKSCPLLLLTRQPLQEIASFLLYFEKNRSSTVRCVLVPGRVVLDDLRVQGLTTFTLTVFKDVFSKEYEATAAQLPYFLAPTKMGHSSDFTSVDDASHVIDWATIMFVKENERISCTLNEPDDFFVDKFVCDPYDGARKFVLRRRRHDMKPTDPVPEGIVAPGHRAWRVTGERHDILNYSLSAWSKSRALMALREDQPVVEAELLPIRRDFLKDNIGDDDMKPKSCFLVLEPLRISPLPVDVVAMVYAFPAIMHRIDSNLVALEACAMLNLDIRPDLALEAFTKNSGNVNEHDDVAEKMNFQGGMGNNYERLEFLGDCFLKMATTISIFTRNPDKAEFEYHVERMLLICNRNLFNNALEVKLEEYIRSMAFDRRSWYPEGLALRRGKRKDVARRKHVLADKTIADVCEALIGAAYLTAQGRSHSDFDLAVRAVSIMVRDPNHAATTYGGYYAAYMPPAWQMAPCNSVQLDMAARFRARIGYAFRHPRLLRSAFQHPTYPTMYERLPSYQRLEFLGDALLDMACVEFLFFRFPSADPQWLTEHKMAMVSNQFLGYLAVRLGFHRDINHCSPAIQRDVSEYVAEVKEELRAAKGEDKYGEEEEEQEVASAPRDLWTRCLRRPPKCLADVVEAYVGAIFVDSQYDFGEVRRFFRDRVRPFFEDMRPYDDFASKHPVTSLAASLRDRMRCSEWRLLAKELPAHLPSATASEGGGGGGRMIDFGAMATSQVVCAVRVHGLTLAYEVSASSRDGKIEAAEQALKMLEGMEVDEFKKAYGCTCALDGMEEDGSQELGHHGSAI</sequence>
<dbReference type="GO" id="GO:0051607">
    <property type="term" value="P:defense response to virus"/>
    <property type="evidence" value="ECO:0007669"/>
    <property type="project" value="UniProtKB-KW"/>
</dbReference>
<evidence type="ECO:0000256" key="2">
    <source>
        <dbReference type="ARBA" id="ARBA00001946"/>
    </source>
</evidence>
<dbReference type="InterPro" id="IPR038248">
    <property type="entry name" value="Dicer_dimer_sf"/>
</dbReference>
<evidence type="ECO:0000259" key="20">
    <source>
        <dbReference type="PROSITE" id="PS50142"/>
    </source>
</evidence>
<dbReference type="GO" id="GO:0050688">
    <property type="term" value="P:regulation of defense response to virus"/>
    <property type="evidence" value="ECO:0007669"/>
    <property type="project" value="UniProtKB-KW"/>
</dbReference>
<keyword evidence="26" id="KW-1185">Reference proteome</keyword>
<feature type="domain" description="Dicer dsRNA-binding fold" evidence="24">
    <location>
        <begin position="660"/>
        <end position="750"/>
    </location>
</feature>
<evidence type="ECO:0000256" key="10">
    <source>
        <dbReference type="ARBA" id="ARBA00022833"/>
    </source>
</evidence>
<dbReference type="Pfam" id="PF00271">
    <property type="entry name" value="Helicase_C"/>
    <property type="match status" value="1"/>
</dbReference>
<dbReference type="Pfam" id="PF04851">
    <property type="entry name" value="ResIII"/>
    <property type="match status" value="1"/>
</dbReference>
<dbReference type="InterPro" id="IPR027417">
    <property type="entry name" value="P-loop_NTPase"/>
</dbReference>
<dbReference type="SUPFAM" id="SSF52540">
    <property type="entry name" value="P-loop containing nucleoside triphosphate hydrolases"/>
    <property type="match status" value="2"/>
</dbReference>
<dbReference type="SMART" id="SM00535">
    <property type="entry name" value="RIBOc"/>
    <property type="match status" value="2"/>
</dbReference>
<dbReference type="PROSITE" id="PS51327">
    <property type="entry name" value="DICER_DSRBF"/>
    <property type="match status" value="1"/>
</dbReference>
<keyword evidence="11" id="KW-0067">ATP-binding</keyword>
<dbReference type="PROSITE" id="PS00517">
    <property type="entry name" value="RNASE_3_1"/>
    <property type="match status" value="1"/>
</dbReference>
<feature type="compositionally biased region" description="Polar residues" evidence="18">
    <location>
        <begin position="7"/>
        <end position="18"/>
    </location>
</feature>
<dbReference type="GO" id="GO:0003723">
    <property type="term" value="F:RNA binding"/>
    <property type="evidence" value="ECO:0007669"/>
    <property type="project" value="UniProtKB-UniRule"/>
</dbReference>
<evidence type="ECO:0000256" key="13">
    <source>
        <dbReference type="ARBA" id="ARBA00022884"/>
    </source>
</evidence>
<evidence type="ECO:0000313" key="25">
    <source>
        <dbReference type="EMBL" id="KAK4251482.1"/>
    </source>
</evidence>
<dbReference type="PROSITE" id="PS50821">
    <property type="entry name" value="PAZ"/>
    <property type="match status" value="1"/>
</dbReference>
<feature type="domain" description="Helicase ATP-binding" evidence="22">
    <location>
        <begin position="139"/>
        <end position="320"/>
    </location>
</feature>
<dbReference type="GO" id="GO:0005524">
    <property type="term" value="F:ATP binding"/>
    <property type="evidence" value="ECO:0007669"/>
    <property type="project" value="UniProtKB-KW"/>
</dbReference>
<evidence type="ECO:0000259" key="21">
    <source>
        <dbReference type="PROSITE" id="PS50821"/>
    </source>
</evidence>
<dbReference type="GO" id="GO:0004525">
    <property type="term" value="F:ribonuclease III activity"/>
    <property type="evidence" value="ECO:0007669"/>
    <property type="project" value="InterPro"/>
</dbReference>
<dbReference type="InterPro" id="IPR014720">
    <property type="entry name" value="dsRBD_dom"/>
</dbReference>
<dbReference type="Proteomes" id="UP001303647">
    <property type="component" value="Unassembled WGS sequence"/>
</dbReference>
<evidence type="ECO:0000313" key="26">
    <source>
        <dbReference type="Proteomes" id="UP001303647"/>
    </source>
</evidence>
<dbReference type="InterPro" id="IPR014001">
    <property type="entry name" value="Helicase_ATP-bd"/>
</dbReference>
<evidence type="ECO:0000256" key="15">
    <source>
        <dbReference type="ARBA" id="ARBA00023211"/>
    </source>
</evidence>
<evidence type="ECO:0000256" key="12">
    <source>
        <dbReference type="ARBA" id="ARBA00022842"/>
    </source>
</evidence>
<dbReference type="InterPro" id="IPR006935">
    <property type="entry name" value="Helicase/UvrB_N"/>
</dbReference>
<dbReference type="PANTHER" id="PTHR14950">
    <property type="entry name" value="DICER-RELATED"/>
    <property type="match status" value="1"/>
</dbReference>
<feature type="domain" description="DRBM" evidence="19">
    <location>
        <begin position="1468"/>
        <end position="1559"/>
    </location>
</feature>
<reference evidence="25" key="1">
    <citation type="journal article" date="2023" name="Mol. Phylogenet. Evol.">
        <title>Genome-scale phylogeny and comparative genomics of the fungal order Sordariales.</title>
        <authorList>
            <person name="Hensen N."/>
            <person name="Bonometti L."/>
            <person name="Westerberg I."/>
            <person name="Brannstrom I.O."/>
            <person name="Guillou S."/>
            <person name="Cros-Aarteil S."/>
            <person name="Calhoun S."/>
            <person name="Haridas S."/>
            <person name="Kuo A."/>
            <person name="Mondo S."/>
            <person name="Pangilinan J."/>
            <person name="Riley R."/>
            <person name="LaButti K."/>
            <person name="Andreopoulos B."/>
            <person name="Lipzen A."/>
            <person name="Chen C."/>
            <person name="Yan M."/>
            <person name="Daum C."/>
            <person name="Ng V."/>
            <person name="Clum A."/>
            <person name="Steindorff A."/>
            <person name="Ohm R.A."/>
            <person name="Martin F."/>
            <person name="Silar P."/>
            <person name="Natvig D.O."/>
            <person name="Lalanne C."/>
            <person name="Gautier V."/>
            <person name="Ament-Velasquez S.L."/>
            <person name="Kruys A."/>
            <person name="Hutchinson M.I."/>
            <person name="Powell A.J."/>
            <person name="Barry K."/>
            <person name="Miller A.N."/>
            <person name="Grigoriev I.V."/>
            <person name="Debuchy R."/>
            <person name="Gladieux P."/>
            <person name="Hiltunen Thoren M."/>
            <person name="Johannesson H."/>
        </authorList>
    </citation>
    <scope>NUCLEOTIDE SEQUENCE</scope>
    <source>
        <strain evidence="25">CBS 359.72</strain>
    </source>
</reference>
<evidence type="ECO:0000259" key="24">
    <source>
        <dbReference type="PROSITE" id="PS51327"/>
    </source>
</evidence>
<keyword evidence="13 17" id="KW-0694">RNA-binding</keyword>
<feature type="domain" description="RNase III" evidence="20">
    <location>
        <begin position="1057"/>
        <end position="1216"/>
    </location>
</feature>
<dbReference type="CDD" id="cd18802">
    <property type="entry name" value="SF2_C_dicer"/>
    <property type="match status" value="1"/>
</dbReference>
<feature type="compositionally biased region" description="Polar residues" evidence="18">
    <location>
        <begin position="32"/>
        <end position="45"/>
    </location>
</feature>
<comment type="similarity">
    <text evidence="16 17">Belongs to the helicase family. Dicer subfamily.</text>
</comment>
<keyword evidence="15" id="KW-0464">Manganese</keyword>
<dbReference type="GO" id="GO:0004386">
    <property type="term" value="F:helicase activity"/>
    <property type="evidence" value="ECO:0007669"/>
    <property type="project" value="UniProtKB-KW"/>
</dbReference>
<dbReference type="Gene3D" id="1.10.1520.10">
    <property type="entry name" value="Ribonuclease III domain"/>
    <property type="match status" value="2"/>
</dbReference>
<dbReference type="GO" id="GO:0005634">
    <property type="term" value="C:nucleus"/>
    <property type="evidence" value="ECO:0007669"/>
    <property type="project" value="TreeGrafter"/>
</dbReference>
<evidence type="ECO:0000256" key="1">
    <source>
        <dbReference type="ARBA" id="ARBA00001936"/>
    </source>
</evidence>
<protein>
    <recommendedName>
        <fullName evidence="3">Dicer-like protein 1</fullName>
    </recommendedName>
</protein>
<dbReference type="PROSITE" id="PS50137">
    <property type="entry name" value="DS_RBD"/>
    <property type="match status" value="1"/>
</dbReference>
<feature type="domain" description="PAZ" evidence="21">
    <location>
        <begin position="900"/>
        <end position="1034"/>
    </location>
</feature>
<dbReference type="GO" id="GO:0005737">
    <property type="term" value="C:cytoplasm"/>
    <property type="evidence" value="ECO:0007669"/>
    <property type="project" value="TreeGrafter"/>
</dbReference>
<evidence type="ECO:0000256" key="7">
    <source>
        <dbReference type="ARBA" id="ARBA00022741"/>
    </source>
</evidence>
<dbReference type="Gene3D" id="3.40.50.300">
    <property type="entry name" value="P-loop containing nucleotide triphosphate hydrolases"/>
    <property type="match status" value="2"/>
</dbReference>
<accession>A0AAN7D230</accession>
<evidence type="ECO:0000256" key="5">
    <source>
        <dbReference type="ARBA" id="ARBA00022723"/>
    </source>
</evidence>
<evidence type="ECO:0000256" key="17">
    <source>
        <dbReference type="PROSITE-ProRule" id="PRU00657"/>
    </source>
</evidence>
<keyword evidence="5" id="KW-0479">Metal-binding</keyword>
<keyword evidence="9" id="KW-0347">Helicase</keyword>
<proteinExistence type="inferred from homology"/>
<keyword evidence="14" id="KW-0051">Antiviral defense</keyword>
<dbReference type="InterPro" id="IPR000999">
    <property type="entry name" value="RNase_III_dom"/>
</dbReference>
<dbReference type="InterPro" id="IPR003100">
    <property type="entry name" value="PAZ_dom"/>
</dbReference>
<evidence type="ECO:0000256" key="11">
    <source>
        <dbReference type="ARBA" id="ARBA00022840"/>
    </source>
</evidence>
<dbReference type="EMBL" id="MU857605">
    <property type="protein sequence ID" value="KAK4251482.1"/>
    <property type="molecule type" value="Genomic_DNA"/>
</dbReference>
<evidence type="ECO:0000256" key="18">
    <source>
        <dbReference type="SAM" id="MobiDB-lite"/>
    </source>
</evidence>
<dbReference type="PANTHER" id="PTHR14950:SF62">
    <property type="entry name" value="DICER-LIKE PROTEIN 1"/>
    <property type="match status" value="1"/>
</dbReference>
<feature type="region of interest" description="Disordered" evidence="18">
    <location>
        <begin position="1"/>
        <end position="69"/>
    </location>
</feature>
<evidence type="ECO:0000259" key="22">
    <source>
        <dbReference type="PROSITE" id="PS51192"/>
    </source>
</evidence>
<dbReference type="GO" id="GO:0030422">
    <property type="term" value="P:siRNA processing"/>
    <property type="evidence" value="ECO:0007669"/>
    <property type="project" value="TreeGrafter"/>
</dbReference>
<evidence type="ECO:0000256" key="16">
    <source>
        <dbReference type="ARBA" id="ARBA00035116"/>
    </source>
</evidence>
<evidence type="ECO:0000256" key="4">
    <source>
        <dbReference type="ARBA" id="ARBA00022721"/>
    </source>
</evidence>
<dbReference type="CDD" id="cd18034">
    <property type="entry name" value="DEXHc_dicer"/>
    <property type="match status" value="1"/>
</dbReference>